<evidence type="ECO:0000313" key="1">
    <source>
        <dbReference type="EMBL" id="MCL6271504.1"/>
    </source>
</evidence>
<organism evidence="1 2">
    <name type="scientific">Parendozoicomonas callyspongiae</name>
    <dbReference type="NCBI Taxonomy" id="2942213"/>
    <lineage>
        <taxon>Bacteria</taxon>
        <taxon>Pseudomonadati</taxon>
        <taxon>Pseudomonadota</taxon>
        <taxon>Gammaproteobacteria</taxon>
        <taxon>Oceanospirillales</taxon>
        <taxon>Endozoicomonadaceae</taxon>
        <taxon>Parendozoicomonas</taxon>
    </lineage>
</organism>
<proteinExistence type="predicted"/>
<comment type="caution">
    <text evidence="1">The sequence shown here is derived from an EMBL/GenBank/DDBJ whole genome shotgun (WGS) entry which is preliminary data.</text>
</comment>
<evidence type="ECO:0000313" key="2">
    <source>
        <dbReference type="Proteomes" id="UP001203338"/>
    </source>
</evidence>
<accession>A0ABT0PJD1</accession>
<dbReference type="EMBL" id="JAMFLX010000026">
    <property type="protein sequence ID" value="MCL6271504.1"/>
    <property type="molecule type" value="Genomic_DNA"/>
</dbReference>
<gene>
    <name evidence="1" type="ORF">M3P05_16425</name>
</gene>
<dbReference type="Proteomes" id="UP001203338">
    <property type="component" value="Unassembled WGS sequence"/>
</dbReference>
<evidence type="ECO:0008006" key="3">
    <source>
        <dbReference type="Google" id="ProtNLM"/>
    </source>
</evidence>
<name>A0ABT0PJD1_9GAMM</name>
<keyword evidence="2" id="KW-1185">Reference proteome</keyword>
<protein>
    <recommendedName>
        <fullName evidence="3">ABM domain-containing protein</fullName>
    </recommendedName>
</protein>
<dbReference type="RefSeq" id="WP_249701122.1">
    <property type="nucleotide sequence ID" value="NZ_JAMFLX010000026.1"/>
</dbReference>
<reference evidence="1 2" key="1">
    <citation type="submission" date="2022-05" db="EMBL/GenBank/DDBJ databases">
        <authorList>
            <person name="Park J.-S."/>
        </authorList>
    </citation>
    <scope>NUCLEOTIDE SEQUENCE [LARGE SCALE GENOMIC DNA]</scope>
    <source>
        <strain evidence="1 2">2012CJ34-2</strain>
    </source>
</reference>
<sequence>MLTRTGTFVFSRPRRASQRQATGLKHLHHFSRHIQHQIYQCPIYCWLAEGFLRKEDIQTAPKTCYFIYMEYRDNEGASQYHSEKFLSLNEALTWLDSEASSCVMDNIHPEATTIRPICEASLKALEEKDTKSHILSNQPAEQLSDLAAVS</sequence>